<keyword evidence="3" id="KW-1185">Reference proteome</keyword>
<gene>
    <name evidence="2" type="ordered locus">Bphy_6286</name>
</gene>
<evidence type="ECO:0000313" key="3">
    <source>
        <dbReference type="Proteomes" id="UP000001192"/>
    </source>
</evidence>
<dbReference type="HOGENOM" id="CLU_2205084_0_0_4"/>
<dbReference type="AlphaFoldDB" id="B2JWJ3"/>
<name>B2JWJ3_PARP8</name>
<feature type="region of interest" description="Disordered" evidence="1">
    <location>
        <begin position="80"/>
        <end position="107"/>
    </location>
</feature>
<evidence type="ECO:0000313" key="2">
    <source>
        <dbReference type="EMBL" id="ACC75320.1"/>
    </source>
</evidence>
<accession>B2JWJ3</accession>
<dbReference type="KEGG" id="bph:Bphy_6286"/>
<proteinExistence type="predicted"/>
<organism evidence="2 3">
    <name type="scientific">Paraburkholderia phymatum (strain DSM 17167 / CIP 108236 / LMG 21445 / STM815)</name>
    <name type="common">Burkholderia phymatum</name>
    <dbReference type="NCBI Taxonomy" id="391038"/>
    <lineage>
        <taxon>Bacteria</taxon>
        <taxon>Pseudomonadati</taxon>
        <taxon>Pseudomonadota</taxon>
        <taxon>Betaproteobacteria</taxon>
        <taxon>Burkholderiales</taxon>
        <taxon>Burkholderiaceae</taxon>
        <taxon>Paraburkholderia</taxon>
    </lineage>
</organism>
<dbReference type="EMBL" id="CP001045">
    <property type="protein sequence ID" value="ACC75320.1"/>
    <property type="molecule type" value="Genomic_DNA"/>
</dbReference>
<geneLocation type="plasmid" evidence="2 3">
    <name>pBPHY01</name>
</geneLocation>
<dbReference type="Proteomes" id="UP000001192">
    <property type="component" value="Plasmid pBPHY01"/>
</dbReference>
<reference evidence="3" key="1">
    <citation type="journal article" date="2014" name="Stand. Genomic Sci.">
        <title>Complete genome sequence of Burkholderia phymatum STM815(T), a broad host range and efficient nitrogen-fixing symbiont of Mimosa species.</title>
        <authorList>
            <person name="Moulin L."/>
            <person name="Klonowska A."/>
            <person name="Caroline B."/>
            <person name="Booth K."/>
            <person name="Vriezen J.A."/>
            <person name="Melkonian R."/>
            <person name="James E.K."/>
            <person name="Young J.P."/>
            <person name="Bena G."/>
            <person name="Hauser L."/>
            <person name="Land M."/>
            <person name="Kyrpides N."/>
            <person name="Bruce D."/>
            <person name="Chain P."/>
            <person name="Copeland A."/>
            <person name="Pitluck S."/>
            <person name="Woyke T."/>
            <person name="Lizotte-Waniewski M."/>
            <person name="Bristow J."/>
            <person name="Riley M."/>
        </authorList>
    </citation>
    <scope>NUCLEOTIDE SEQUENCE [LARGE SCALE GENOMIC DNA]</scope>
    <source>
        <strain evidence="3">DSM 17167 / CIP 108236 / LMG 21445 / STM815</strain>
        <plasmid evidence="3">Plasmid pBPHY01</plasmid>
    </source>
</reference>
<evidence type="ECO:0000256" key="1">
    <source>
        <dbReference type="SAM" id="MobiDB-lite"/>
    </source>
</evidence>
<keyword evidence="2" id="KW-0614">Plasmid</keyword>
<protein>
    <submittedName>
        <fullName evidence="2">Uncharacterized protein</fullName>
    </submittedName>
</protein>
<sequence>MWRPLPQLGGRLQRWSLLRISGRHRFLSRGRVPQPVCRRLFEQVRACGVPVMDTIAGATGTAFVRSTGAGRSISGQTLLIDGDSRSASQGDMLRRGSSRSRVNEATL</sequence>